<reference evidence="3" key="1">
    <citation type="submission" date="2022-11" db="EMBL/GenBank/DDBJ databases">
        <title>Nonomuraea corallina sp. nov., a new species of the genus Nonomuraea isolated from sea side sediment in Thai sea.</title>
        <authorList>
            <person name="Ngamcharungchit C."/>
            <person name="Matsumoto A."/>
            <person name="Suriyachadkun C."/>
            <person name="Panbangred W."/>
            <person name="Inahashi Y."/>
            <person name="Intra B."/>
        </authorList>
    </citation>
    <scope>NUCLEOTIDE SEQUENCE</scope>
    <source>
        <strain evidence="3">MCN248</strain>
    </source>
</reference>
<accession>A0ABT4S550</accession>
<name>A0ABT4S550_9ACTN</name>
<feature type="signal peptide" evidence="2">
    <location>
        <begin position="1"/>
        <end position="19"/>
    </location>
</feature>
<sequence>MRRVALLLMLALVTACGNAGPGDPGSTAEGTNDAYLKYAQCLRKHGVEGFPDDPKKLPGGVEIPEKAGKACAAEMEGVGKTVDTRDPAYLDRMTRLAACMRGQGIDFPDPGPAGAVPDPGYDGGDKEAFDAAMRTCSAQLEGQ</sequence>
<evidence type="ECO:0000256" key="1">
    <source>
        <dbReference type="SAM" id="MobiDB-lite"/>
    </source>
</evidence>
<protein>
    <recommendedName>
        <fullName evidence="5">Lipoprotein</fullName>
    </recommendedName>
</protein>
<evidence type="ECO:0000313" key="3">
    <source>
        <dbReference type="EMBL" id="MDA0632326.1"/>
    </source>
</evidence>
<proteinExistence type="predicted"/>
<dbReference type="EMBL" id="JAPNNL010000006">
    <property type="protein sequence ID" value="MDA0632326.1"/>
    <property type="molecule type" value="Genomic_DNA"/>
</dbReference>
<evidence type="ECO:0000256" key="2">
    <source>
        <dbReference type="SAM" id="SignalP"/>
    </source>
</evidence>
<dbReference type="Proteomes" id="UP001144036">
    <property type="component" value="Unassembled WGS sequence"/>
</dbReference>
<dbReference type="RefSeq" id="WP_270153101.1">
    <property type="nucleotide sequence ID" value="NZ_JAPNNL010000006.1"/>
</dbReference>
<gene>
    <name evidence="3" type="ORF">OUY22_02785</name>
</gene>
<organism evidence="3 4">
    <name type="scientific">Nonomuraea corallina</name>
    <dbReference type="NCBI Taxonomy" id="2989783"/>
    <lineage>
        <taxon>Bacteria</taxon>
        <taxon>Bacillati</taxon>
        <taxon>Actinomycetota</taxon>
        <taxon>Actinomycetes</taxon>
        <taxon>Streptosporangiales</taxon>
        <taxon>Streptosporangiaceae</taxon>
        <taxon>Nonomuraea</taxon>
    </lineage>
</organism>
<keyword evidence="4" id="KW-1185">Reference proteome</keyword>
<comment type="caution">
    <text evidence="3">The sequence shown here is derived from an EMBL/GenBank/DDBJ whole genome shotgun (WGS) entry which is preliminary data.</text>
</comment>
<evidence type="ECO:0008006" key="5">
    <source>
        <dbReference type="Google" id="ProtNLM"/>
    </source>
</evidence>
<dbReference type="PROSITE" id="PS51257">
    <property type="entry name" value="PROKAR_LIPOPROTEIN"/>
    <property type="match status" value="1"/>
</dbReference>
<keyword evidence="2" id="KW-0732">Signal</keyword>
<feature type="compositionally biased region" description="Low complexity" evidence="1">
    <location>
        <begin position="106"/>
        <end position="120"/>
    </location>
</feature>
<evidence type="ECO:0000313" key="4">
    <source>
        <dbReference type="Proteomes" id="UP001144036"/>
    </source>
</evidence>
<feature type="chain" id="PRO_5047019555" description="Lipoprotein" evidence="2">
    <location>
        <begin position="20"/>
        <end position="143"/>
    </location>
</feature>
<feature type="region of interest" description="Disordered" evidence="1">
    <location>
        <begin position="104"/>
        <end position="126"/>
    </location>
</feature>